<dbReference type="RefSeq" id="WP_208110768.1">
    <property type="nucleotide sequence ID" value="NZ_SNXW01000007.1"/>
</dbReference>
<organism evidence="3 4">
    <name type="scientific">Aquabacterium commune</name>
    <dbReference type="NCBI Taxonomy" id="70586"/>
    <lineage>
        <taxon>Bacteria</taxon>
        <taxon>Pseudomonadati</taxon>
        <taxon>Pseudomonadota</taxon>
        <taxon>Betaproteobacteria</taxon>
        <taxon>Burkholderiales</taxon>
        <taxon>Aquabacterium</taxon>
    </lineage>
</organism>
<reference evidence="3 4" key="1">
    <citation type="submission" date="2019-03" db="EMBL/GenBank/DDBJ databases">
        <title>Genomic Encyclopedia of Type Strains, Phase IV (KMG-IV): sequencing the most valuable type-strain genomes for metagenomic binning, comparative biology and taxonomic classification.</title>
        <authorList>
            <person name="Goeker M."/>
        </authorList>
    </citation>
    <scope>NUCLEOTIDE SEQUENCE [LARGE SCALE GENOMIC DNA]</scope>
    <source>
        <strain evidence="3 4">DSM 11901</strain>
    </source>
</reference>
<dbReference type="Proteomes" id="UP000294593">
    <property type="component" value="Unassembled WGS sequence"/>
</dbReference>
<gene>
    <name evidence="3" type="ORF">EV672_10768</name>
</gene>
<comment type="caution">
    <text evidence="3">The sequence shown here is derived from an EMBL/GenBank/DDBJ whole genome shotgun (WGS) entry which is preliminary data.</text>
</comment>
<keyword evidence="1" id="KW-0732">Signal</keyword>
<sequence length="248" mass="25417">MTHQPMACTPIALRMTLGALLLGAFTTAHAQLVLVDRTVTGNADGNVLVVPEGTALDAPLEVRADSDYSLQATGRITTHSAVQSGVVLAAGSAAFSLNAEASWTQEYSGAAAGTWASAQGQGTARWDLDVLQDTSVTLVSRSFNFQPLGYSSVSFSRVLADGSLSALSTSGDLQLAAGRYAVLLNTYSTSSAFNVRGAMSGGRSDLASLTLSGNFSTAVAAVPEPGTWALMGLGLLGLAAATRRRSLV</sequence>
<evidence type="ECO:0000313" key="3">
    <source>
        <dbReference type="EMBL" id="TDP81638.1"/>
    </source>
</evidence>
<feature type="chain" id="PRO_5020883998" evidence="1">
    <location>
        <begin position="31"/>
        <end position="248"/>
    </location>
</feature>
<name>A0A4V6PVD1_9BURK</name>
<dbReference type="NCBIfam" id="TIGR02595">
    <property type="entry name" value="PEP_CTERM"/>
    <property type="match status" value="1"/>
</dbReference>
<evidence type="ECO:0000256" key="1">
    <source>
        <dbReference type="SAM" id="SignalP"/>
    </source>
</evidence>
<evidence type="ECO:0000313" key="4">
    <source>
        <dbReference type="Proteomes" id="UP000294593"/>
    </source>
</evidence>
<dbReference type="Pfam" id="PF07589">
    <property type="entry name" value="PEP-CTERM"/>
    <property type="match status" value="1"/>
</dbReference>
<evidence type="ECO:0000259" key="2">
    <source>
        <dbReference type="Pfam" id="PF07589"/>
    </source>
</evidence>
<feature type="signal peptide" evidence="1">
    <location>
        <begin position="1"/>
        <end position="30"/>
    </location>
</feature>
<dbReference type="AlphaFoldDB" id="A0A4V6PVD1"/>
<keyword evidence="4" id="KW-1185">Reference proteome</keyword>
<dbReference type="InterPro" id="IPR013424">
    <property type="entry name" value="Ice-binding_C"/>
</dbReference>
<accession>A0A4V6PVD1</accession>
<feature type="domain" description="Ice-binding protein C-terminal" evidence="2">
    <location>
        <begin position="221"/>
        <end position="244"/>
    </location>
</feature>
<dbReference type="EMBL" id="SNXW01000007">
    <property type="protein sequence ID" value="TDP81638.1"/>
    <property type="molecule type" value="Genomic_DNA"/>
</dbReference>
<proteinExistence type="predicted"/>
<protein>
    <submittedName>
        <fullName evidence="3">Putative secreted protein with PEP-CTERM sorting signal/MYXO-CTERM domain-containing protein</fullName>
    </submittedName>
</protein>